<comment type="caution">
    <text evidence="1">The sequence shown here is derived from an EMBL/GenBank/DDBJ whole genome shotgun (WGS) entry which is preliminary data.</text>
</comment>
<name>A0ABU1Z5M7_9BURK</name>
<dbReference type="RefSeq" id="WP_310342896.1">
    <property type="nucleotide sequence ID" value="NZ_JAVDXQ010000002.1"/>
</dbReference>
<evidence type="ECO:0000313" key="2">
    <source>
        <dbReference type="Proteomes" id="UP001180536"/>
    </source>
</evidence>
<gene>
    <name evidence="1" type="ORF">J2X16_001262</name>
</gene>
<dbReference type="Proteomes" id="UP001180536">
    <property type="component" value="Unassembled WGS sequence"/>
</dbReference>
<proteinExistence type="predicted"/>
<dbReference type="GO" id="GO:0008233">
    <property type="term" value="F:peptidase activity"/>
    <property type="evidence" value="ECO:0007669"/>
    <property type="project" value="UniProtKB-KW"/>
</dbReference>
<organism evidence="1 2">
    <name type="scientific">Pelomonas aquatica</name>
    <dbReference type="NCBI Taxonomy" id="431058"/>
    <lineage>
        <taxon>Bacteria</taxon>
        <taxon>Pseudomonadati</taxon>
        <taxon>Pseudomonadota</taxon>
        <taxon>Betaproteobacteria</taxon>
        <taxon>Burkholderiales</taxon>
        <taxon>Sphaerotilaceae</taxon>
        <taxon>Roseateles</taxon>
    </lineage>
</organism>
<evidence type="ECO:0000313" key="1">
    <source>
        <dbReference type="EMBL" id="MDR7295923.1"/>
    </source>
</evidence>
<accession>A0ABU1Z5M7</accession>
<dbReference type="EMBL" id="JAVDXQ010000002">
    <property type="protein sequence ID" value="MDR7295923.1"/>
    <property type="molecule type" value="Genomic_DNA"/>
</dbReference>
<dbReference type="SUPFAM" id="SSF52096">
    <property type="entry name" value="ClpP/crotonase"/>
    <property type="match status" value="1"/>
</dbReference>
<keyword evidence="2" id="KW-1185">Reference proteome</keyword>
<dbReference type="Pfam" id="PF00574">
    <property type="entry name" value="CLP_protease"/>
    <property type="match status" value="1"/>
</dbReference>
<keyword evidence="1" id="KW-0645">Protease</keyword>
<dbReference type="GO" id="GO:0006508">
    <property type="term" value="P:proteolysis"/>
    <property type="evidence" value="ECO:0007669"/>
    <property type="project" value="UniProtKB-KW"/>
</dbReference>
<protein>
    <submittedName>
        <fullName evidence="1">ATP-dependent protease ClpP protease subunit</fullName>
    </submittedName>
</protein>
<sequence length="403" mass="45460">MSQTIDWQRCVHLDRPIDEDLIRDLLPKILNFRQQSDAPITIALNSPGGAVGLIQTIRSLVRGPNQDGTTCSLVTVAVHKAYSAAAMLLAMGDYAVALPHAEILFHDVRYGSVRDVTPTSALKAAESLEANNDRAALDIANRMFPRWMWMYLDIHDKTPALKANHPEQCALFDEAVKWLAIPTSAHVRLDLVGLLLFIFQHLRVDNECVLDNALQRMTRWSSVTNIAKHRPLYRRPGSRLPGTLDGLAQVFKELNPKESLKGRRNEADLGVFMTVLAASLSNRSAKDAISLALREMTMFSSMNDENHWQTAVQLMLNHKYTFFQYEIIEKWDSLSEGEREQIADESKPIVRALWLLCVQVARELFSGEHRLKPSEAMVLGLVDEVPGYNVFESRRQFDISAVT</sequence>
<dbReference type="InterPro" id="IPR029045">
    <property type="entry name" value="ClpP/crotonase-like_dom_sf"/>
</dbReference>
<keyword evidence="1" id="KW-0378">Hydrolase</keyword>
<dbReference type="InterPro" id="IPR023562">
    <property type="entry name" value="ClpP/TepA"/>
</dbReference>
<dbReference type="Gene3D" id="3.90.226.10">
    <property type="entry name" value="2-enoyl-CoA Hydratase, Chain A, domain 1"/>
    <property type="match status" value="1"/>
</dbReference>
<reference evidence="1 2" key="1">
    <citation type="submission" date="2023-07" db="EMBL/GenBank/DDBJ databases">
        <title>Sorghum-associated microbial communities from plants grown in Nebraska, USA.</title>
        <authorList>
            <person name="Schachtman D."/>
        </authorList>
    </citation>
    <scope>NUCLEOTIDE SEQUENCE [LARGE SCALE GENOMIC DNA]</scope>
    <source>
        <strain evidence="1 2">BE310</strain>
    </source>
</reference>